<evidence type="ECO:0000256" key="2">
    <source>
        <dbReference type="ARBA" id="ARBA00022475"/>
    </source>
</evidence>
<dbReference type="InterPro" id="IPR003838">
    <property type="entry name" value="ABC3_permease_C"/>
</dbReference>
<evidence type="ECO:0000256" key="3">
    <source>
        <dbReference type="ARBA" id="ARBA00022692"/>
    </source>
</evidence>
<dbReference type="PANTHER" id="PTHR30572:SF4">
    <property type="entry name" value="ABC TRANSPORTER PERMEASE YTRF"/>
    <property type="match status" value="1"/>
</dbReference>
<evidence type="ECO:0000256" key="7">
    <source>
        <dbReference type="SAM" id="MobiDB-lite"/>
    </source>
</evidence>
<gene>
    <name evidence="11" type="ORF">EIW28_19890</name>
</gene>
<keyword evidence="3 8" id="KW-0812">Transmembrane</keyword>
<dbReference type="RefSeq" id="WP_125249446.1">
    <property type="nucleotide sequence ID" value="NZ_RSEB01000005.1"/>
</dbReference>
<evidence type="ECO:0000256" key="4">
    <source>
        <dbReference type="ARBA" id="ARBA00022989"/>
    </source>
</evidence>
<organism evidence="11 12">
    <name type="scientific">Glycomyces terrestris</name>
    <dbReference type="NCBI Taxonomy" id="2493553"/>
    <lineage>
        <taxon>Bacteria</taxon>
        <taxon>Bacillati</taxon>
        <taxon>Actinomycetota</taxon>
        <taxon>Actinomycetes</taxon>
        <taxon>Glycomycetales</taxon>
        <taxon>Glycomycetaceae</taxon>
        <taxon>Glycomyces</taxon>
    </lineage>
</organism>
<name>A0A426UUK4_9ACTN</name>
<feature type="transmembrane region" description="Helical" evidence="8">
    <location>
        <begin position="334"/>
        <end position="357"/>
    </location>
</feature>
<evidence type="ECO:0000256" key="8">
    <source>
        <dbReference type="SAM" id="Phobius"/>
    </source>
</evidence>
<sequence>MARKPRRPETDTELLEYVSTEDGPGADGGEGGDGPRGRRARRAAARAARAERRAEPDAVPKVKGRFGVRSMGIAYEAFQSLRGRSMRTWMTAIGIALGIAATVATVGLSSTSAAAIAERFDATEATQVTVSFSDNMRDAGYAPTLESSQRVRDIKGVVDAGIVCASGQDLAASRTEEQDYVREVPVFGMEPGAMGAYGFEFTMGAAFDEGHVARGDQVAVVDESAARDLGYNSLQGGPMIYIGGEEYALVGVYRAPEGEAKLTGAVIIPPVPCLEADADYGPAQVYIRTDLGAADKVADTAPTAVFPEGPDNLSVSKPPDLSDFRKGVENEMQALLLGLAAVSLVIGAVSVSNTALVSVMERRSEIGLRRAVGAARRAVAMQFVWESTLIGLIGGLVGTVLGVNVTAVVSLYRDWQIVFEPMLFAAGPVIGAVVGVVAGVYPAWRASRIPPAVTLRT</sequence>
<dbReference type="Pfam" id="PF02687">
    <property type="entry name" value="FtsX"/>
    <property type="match status" value="1"/>
</dbReference>
<dbReference type="Pfam" id="PF12704">
    <property type="entry name" value="MacB_PCD"/>
    <property type="match status" value="1"/>
</dbReference>
<evidence type="ECO:0000256" key="5">
    <source>
        <dbReference type="ARBA" id="ARBA00023136"/>
    </source>
</evidence>
<dbReference type="AlphaFoldDB" id="A0A426UUK4"/>
<dbReference type="EMBL" id="RSEB01000005">
    <property type="protein sequence ID" value="RRR97650.1"/>
    <property type="molecule type" value="Genomic_DNA"/>
</dbReference>
<feature type="domain" description="ABC3 transporter permease C-terminal" evidence="9">
    <location>
        <begin position="339"/>
        <end position="451"/>
    </location>
</feature>
<feature type="compositionally biased region" description="Basic and acidic residues" evidence="7">
    <location>
        <begin position="48"/>
        <end position="58"/>
    </location>
</feature>
<comment type="similarity">
    <text evidence="6">Belongs to the ABC-4 integral membrane protein family.</text>
</comment>
<feature type="region of interest" description="Disordered" evidence="7">
    <location>
        <begin position="1"/>
        <end position="58"/>
    </location>
</feature>
<dbReference type="GO" id="GO:0022857">
    <property type="term" value="F:transmembrane transporter activity"/>
    <property type="evidence" value="ECO:0007669"/>
    <property type="project" value="TreeGrafter"/>
</dbReference>
<feature type="transmembrane region" description="Helical" evidence="8">
    <location>
        <begin position="423"/>
        <end position="444"/>
    </location>
</feature>
<evidence type="ECO:0000259" key="9">
    <source>
        <dbReference type="Pfam" id="PF02687"/>
    </source>
</evidence>
<evidence type="ECO:0000259" key="10">
    <source>
        <dbReference type="Pfam" id="PF12704"/>
    </source>
</evidence>
<feature type="transmembrane region" description="Helical" evidence="8">
    <location>
        <begin position="89"/>
        <end position="108"/>
    </location>
</feature>
<keyword evidence="12" id="KW-1185">Reference proteome</keyword>
<proteinExistence type="inferred from homology"/>
<feature type="domain" description="MacB-like periplasmic core" evidence="10">
    <location>
        <begin position="88"/>
        <end position="294"/>
    </location>
</feature>
<protein>
    <submittedName>
        <fullName evidence="11">ABC transporter permease</fullName>
    </submittedName>
</protein>
<comment type="subcellular location">
    <subcellularLocation>
        <location evidence="1">Cell membrane</location>
        <topology evidence="1">Multi-pass membrane protein</topology>
    </subcellularLocation>
</comment>
<comment type="caution">
    <text evidence="11">The sequence shown here is derived from an EMBL/GenBank/DDBJ whole genome shotgun (WGS) entry which is preliminary data.</text>
</comment>
<keyword evidence="5 8" id="KW-0472">Membrane</keyword>
<accession>A0A426UUK4</accession>
<dbReference type="Proteomes" id="UP000277256">
    <property type="component" value="Unassembled WGS sequence"/>
</dbReference>
<keyword evidence="4 8" id="KW-1133">Transmembrane helix</keyword>
<keyword evidence="2" id="KW-1003">Cell membrane</keyword>
<evidence type="ECO:0000256" key="1">
    <source>
        <dbReference type="ARBA" id="ARBA00004651"/>
    </source>
</evidence>
<dbReference type="OrthoDB" id="9780560at2"/>
<dbReference type="InterPro" id="IPR050250">
    <property type="entry name" value="Macrolide_Exporter_MacB"/>
</dbReference>
<feature type="compositionally biased region" description="Gly residues" evidence="7">
    <location>
        <begin position="25"/>
        <end position="34"/>
    </location>
</feature>
<evidence type="ECO:0000313" key="11">
    <source>
        <dbReference type="EMBL" id="RRR97650.1"/>
    </source>
</evidence>
<dbReference type="InterPro" id="IPR025857">
    <property type="entry name" value="MacB_PCD"/>
</dbReference>
<evidence type="ECO:0000256" key="6">
    <source>
        <dbReference type="ARBA" id="ARBA00038076"/>
    </source>
</evidence>
<dbReference type="GO" id="GO:0005886">
    <property type="term" value="C:plasma membrane"/>
    <property type="evidence" value="ECO:0007669"/>
    <property type="project" value="UniProtKB-SubCell"/>
</dbReference>
<feature type="transmembrane region" description="Helical" evidence="8">
    <location>
        <begin position="378"/>
        <end position="403"/>
    </location>
</feature>
<evidence type="ECO:0000313" key="12">
    <source>
        <dbReference type="Proteomes" id="UP000277256"/>
    </source>
</evidence>
<reference evidence="11 12" key="1">
    <citation type="submission" date="2018-12" db="EMBL/GenBank/DDBJ databases">
        <title>Glycomyces sp. YIM 121974 draft genome.</title>
        <authorList>
            <person name="Li Q."/>
        </authorList>
    </citation>
    <scope>NUCLEOTIDE SEQUENCE [LARGE SCALE GENOMIC DNA]</scope>
    <source>
        <strain evidence="11 12">YIM 121974</strain>
    </source>
</reference>
<dbReference type="PANTHER" id="PTHR30572">
    <property type="entry name" value="MEMBRANE COMPONENT OF TRANSPORTER-RELATED"/>
    <property type="match status" value="1"/>
</dbReference>